<dbReference type="InterPro" id="IPR011990">
    <property type="entry name" value="TPR-like_helical_dom_sf"/>
</dbReference>
<dbReference type="SUPFAM" id="SSF48452">
    <property type="entry name" value="TPR-like"/>
    <property type="match status" value="1"/>
</dbReference>
<evidence type="ECO:0000256" key="1">
    <source>
        <dbReference type="SAM" id="SignalP"/>
    </source>
</evidence>
<accession>A0A518BR23</accession>
<dbReference type="PROSITE" id="PS51257">
    <property type="entry name" value="PROKAR_LIPOPROTEIN"/>
    <property type="match status" value="1"/>
</dbReference>
<dbReference type="Pfam" id="PF14559">
    <property type="entry name" value="TPR_19"/>
    <property type="match status" value="1"/>
</dbReference>
<dbReference type="Proteomes" id="UP000316921">
    <property type="component" value="Chromosome"/>
</dbReference>
<evidence type="ECO:0000313" key="2">
    <source>
        <dbReference type="EMBL" id="QDU69412.1"/>
    </source>
</evidence>
<dbReference type="Gene3D" id="1.25.40.10">
    <property type="entry name" value="Tetratricopeptide repeat domain"/>
    <property type="match status" value="1"/>
</dbReference>
<gene>
    <name evidence="2" type="ORF">Pla133_45320</name>
</gene>
<dbReference type="RefSeq" id="WP_145069283.1">
    <property type="nucleotide sequence ID" value="NZ_CP036287.1"/>
</dbReference>
<reference evidence="2 3" key="1">
    <citation type="submission" date="2019-02" db="EMBL/GenBank/DDBJ databases">
        <title>Deep-cultivation of Planctomycetes and their phenomic and genomic characterization uncovers novel biology.</title>
        <authorList>
            <person name="Wiegand S."/>
            <person name="Jogler M."/>
            <person name="Boedeker C."/>
            <person name="Pinto D."/>
            <person name="Vollmers J."/>
            <person name="Rivas-Marin E."/>
            <person name="Kohn T."/>
            <person name="Peeters S.H."/>
            <person name="Heuer A."/>
            <person name="Rast P."/>
            <person name="Oberbeckmann S."/>
            <person name="Bunk B."/>
            <person name="Jeske O."/>
            <person name="Meyerdierks A."/>
            <person name="Storesund J.E."/>
            <person name="Kallscheuer N."/>
            <person name="Luecker S."/>
            <person name="Lage O.M."/>
            <person name="Pohl T."/>
            <person name="Merkel B.J."/>
            <person name="Hornburger P."/>
            <person name="Mueller R.-W."/>
            <person name="Bruemmer F."/>
            <person name="Labrenz M."/>
            <person name="Spormann A.M."/>
            <person name="Op den Camp H."/>
            <person name="Overmann J."/>
            <person name="Amann R."/>
            <person name="Jetten M.S.M."/>
            <person name="Mascher T."/>
            <person name="Medema M.H."/>
            <person name="Devos D.P."/>
            <person name="Kaster A.-K."/>
            <person name="Ovreas L."/>
            <person name="Rohde M."/>
            <person name="Galperin M.Y."/>
            <person name="Jogler C."/>
        </authorList>
    </citation>
    <scope>NUCLEOTIDE SEQUENCE [LARGE SCALE GENOMIC DNA]</scope>
    <source>
        <strain evidence="2 3">Pla133</strain>
    </source>
</reference>
<dbReference type="KEGG" id="pbap:Pla133_45320"/>
<keyword evidence="1" id="KW-0732">Signal</keyword>
<protein>
    <submittedName>
        <fullName evidence="2">Uncharacterized protein</fullName>
    </submittedName>
</protein>
<sequence length="266" mass="27925" precursor="true">MTTRSTTCRAAALGAALLLAALASCGEVADSPPPVPFADWSGVDAAVEQMIVAGDLQGAIERIEPFAGRPLPPHTELLFATALHGAKRYGAAEPHFARALAAEPPLPERAGGLHLHAWCLFQLGRLDEARARFEEHALLDPEEGDTPLGLGRIALAEGDLVGARRELERAVALHRAASESGRADRRAEGARALAFLADVELAEGNAPAARQALEASVTSYPFHLGAWSKLHEVCVELGDAAGAEKALEGRAHFEGLLNAPPDGEAQ</sequence>
<name>A0A518BR23_9BACT</name>
<dbReference type="AlphaFoldDB" id="A0A518BR23"/>
<organism evidence="2 3">
    <name type="scientific">Engelhardtia mirabilis</name>
    <dbReference type="NCBI Taxonomy" id="2528011"/>
    <lineage>
        <taxon>Bacteria</taxon>
        <taxon>Pseudomonadati</taxon>
        <taxon>Planctomycetota</taxon>
        <taxon>Planctomycetia</taxon>
        <taxon>Planctomycetia incertae sedis</taxon>
        <taxon>Engelhardtia</taxon>
    </lineage>
</organism>
<keyword evidence="3" id="KW-1185">Reference proteome</keyword>
<dbReference type="EMBL" id="CP036287">
    <property type="protein sequence ID" value="QDU69412.1"/>
    <property type="molecule type" value="Genomic_DNA"/>
</dbReference>
<feature type="chain" id="PRO_5022051034" evidence="1">
    <location>
        <begin position="30"/>
        <end position="266"/>
    </location>
</feature>
<feature type="signal peptide" evidence="1">
    <location>
        <begin position="1"/>
        <end position="29"/>
    </location>
</feature>
<dbReference type="Pfam" id="PF13432">
    <property type="entry name" value="TPR_16"/>
    <property type="match status" value="1"/>
</dbReference>
<evidence type="ECO:0000313" key="3">
    <source>
        <dbReference type="Proteomes" id="UP000316921"/>
    </source>
</evidence>
<proteinExistence type="predicted"/>